<dbReference type="OrthoDB" id="8122726at2759"/>
<evidence type="ECO:0000259" key="2">
    <source>
        <dbReference type="Pfam" id="PF02371"/>
    </source>
</evidence>
<evidence type="ECO:0000313" key="4">
    <source>
        <dbReference type="Proteomes" id="UP001165065"/>
    </source>
</evidence>
<feature type="domain" description="Transposase IS116/IS110/IS902 C-terminal" evidence="2">
    <location>
        <begin position="192"/>
        <end position="275"/>
    </location>
</feature>
<proteinExistence type="predicted"/>
<dbReference type="PANTHER" id="PTHR33055:SF13">
    <property type="entry name" value="TRANSPOSASE"/>
    <property type="match status" value="1"/>
</dbReference>
<dbReference type="PANTHER" id="PTHR33055">
    <property type="entry name" value="TRANSPOSASE FOR INSERTION SEQUENCE ELEMENT IS1111A"/>
    <property type="match status" value="1"/>
</dbReference>
<comment type="caution">
    <text evidence="3">The sequence shown here is derived from an EMBL/GenBank/DDBJ whole genome shotgun (WGS) entry which is preliminary data.</text>
</comment>
<dbReference type="Pfam" id="PF02371">
    <property type="entry name" value="Transposase_20"/>
    <property type="match status" value="1"/>
</dbReference>
<dbReference type="InterPro" id="IPR003346">
    <property type="entry name" value="Transposase_20"/>
</dbReference>
<sequence>MTKMTDDTIGIDVSKATLDVHRLSDGKMTSFINNTAGFKQLAKFCIETTVIRVVYEATGAYHKEFERSLGAHLPLVKVNPLQARRFAQAHGVRAKTDAVDARMLAVMGDAFVLEPKRPISETQHILKELRAFRSGLVADRTRILSRQKTQTLPITRRQSKTRLAHIEKQITEIAAEIDRLIQADDMMAHSMKILRSIPGIGAVCAATILIEMPEIGGMDRKQVASLTGVAPMTRQSGQWRGKSFIQGGRKVVRDALYMPALVAMRFNPELKAKYKAMIKAGKPPKVALTALMRKLIELANALIKANRLWVNKYA</sequence>
<dbReference type="NCBIfam" id="NF033542">
    <property type="entry name" value="transpos_IS110"/>
    <property type="match status" value="1"/>
</dbReference>
<dbReference type="InterPro" id="IPR002525">
    <property type="entry name" value="Transp_IS110-like_N"/>
</dbReference>
<dbReference type="GO" id="GO:0006313">
    <property type="term" value="P:DNA transposition"/>
    <property type="evidence" value="ECO:0007669"/>
    <property type="project" value="InterPro"/>
</dbReference>
<dbReference type="GO" id="GO:0003677">
    <property type="term" value="F:DNA binding"/>
    <property type="evidence" value="ECO:0007669"/>
    <property type="project" value="InterPro"/>
</dbReference>
<name>A0A9W7GNZ6_9STRA</name>
<keyword evidence="4" id="KW-1185">Reference proteome</keyword>
<reference evidence="4" key="1">
    <citation type="journal article" date="2023" name="Commun. Biol.">
        <title>Genome analysis of Parmales, the sister group of diatoms, reveals the evolutionary specialization of diatoms from phago-mixotrophs to photoautotrophs.</title>
        <authorList>
            <person name="Ban H."/>
            <person name="Sato S."/>
            <person name="Yoshikawa S."/>
            <person name="Yamada K."/>
            <person name="Nakamura Y."/>
            <person name="Ichinomiya M."/>
            <person name="Sato N."/>
            <person name="Blanc-Mathieu R."/>
            <person name="Endo H."/>
            <person name="Kuwata A."/>
            <person name="Ogata H."/>
        </authorList>
    </citation>
    <scope>NUCLEOTIDE SEQUENCE [LARGE SCALE GENOMIC DNA]</scope>
</reference>
<gene>
    <name evidence="3" type="ORF">TrCOL_g4252</name>
</gene>
<feature type="domain" description="Transposase IS110-like N-terminal" evidence="1">
    <location>
        <begin position="9"/>
        <end position="146"/>
    </location>
</feature>
<dbReference type="AlphaFoldDB" id="A0A9W7GNZ6"/>
<evidence type="ECO:0000313" key="3">
    <source>
        <dbReference type="EMBL" id="GMI48409.1"/>
    </source>
</evidence>
<dbReference type="InterPro" id="IPR047650">
    <property type="entry name" value="Transpos_IS110"/>
</dbReference>
<evidence type="ECO:0000259" key="1">
    <source>
        <dbReference type="Pfam" id="PF01548"/>
    </source>
</evidence>
<dbReference type="Proteomes" id="UP001165065">
    <property type="component" value="Unassembled WGS sequence"/>
</dbReference>
<accession>A0A9W7GNZ6</accession>
<organism evidence="3 4">
    <name type="scientific">Triparma columacea</name>
    <dbReference type="NCBI Taxonomy" id="722753"/>
    <lineage>
        <taxon>Eukaryota</taxon>
        <taxon>Sar</taxon>
        <taxon>Stramenopiles</taxon>
        <taxon>Ochrophyta</taxon>
        <taxon>Bolidophyceae</taxon>
        <taxon>Parmales</taxon>
        <taxon>Triparmaceae</taxon>
        <taxon>Triparma</taxon>
    </lineage>
</organism>
<dbReference type="Pfam" id="PF01548">
    <property type="entry name" value="DEDD_Tnp_IS110"/>
    <property type="match status" value="1"/>
</dbReference>
<dbReference type="GO" id="GO:0004803">
    <property type="term" value="F:transposase activity"/>
    <property type="evidence" value="ECO:0007669"/>
    <property type="project" value="InterPro"/>
</dbReference>
<dbReference type="EMBL" id="BRYA01000393">
    <property type="protein sequence ID" value="GMI48409.1"/>
    <property type="molecule type" value="Genomic_DNA"/>
</dbReference>
<protein>
    <recommendedName>
        <fullName evidence="5">Transposase</fullName>
    </recommendedName>
</protein>
<evidence type="ECO:0008006" key="5">
    <source>
        <dbReference type="Google" id="ProtNLM"/>
    </source>
</evidence>